<dbReference type="Gene3D" id="1.10.1740.10">
    <property type="match status" value="1"/>
</dbReference>
<feature type="domain" description="RNA polymerase sigma-70 region 2" evidence="1">
    <location>
        <begin position="8"/>
        <end position="72"/>
    </location>
</feature>
<gene>
    <name evidence="3" type="ORF">D3226_06170</name>
</gene>
<reference evidence="3 4" key="1">
    <citation type="submission" date="2018-09" db="EMBL/GenBank/DDBJ databases">
        <title>Comparative genomics of Leucobacter spp.</title>
        <authorList>
            <person name="Reis A.C."/>
            <person name="Kolvenbach B.A."/>
            <person name="Corvini P.F.X."/>
            <person name="Nunes O.C."/>
        </authorList>
    </citation>
    <scope>NUCLEOTIDE SEQUENCE [LARGE SCALE GENOMIC DNA]</scope>
    <source>
        <strain evidence="3 4">L-1</strain>
    </source>
</reference>
<dbReference type="PANTHER" id="PTHR47756">
    <property type="entry name" value="BLL6612 PROTEIN-RELATED"/>
    <property type="match status" value="1"/>
</dbReference>
<dbReference type="Pfam" id="PF04542">
    <property type="entry name" value="Sigma70_r2"/>
    <property type="match status" value="1"/>
</dbReference>
<dbReference type="NCBIfam" id="TIGR02937">
    <property type="entry name" value="sigma70-ECF"/>
    <property type="match status" value="1"/>
</dbReference>
<dbReference type="Gene3D" id="1.10.10.10">
    <property type="entry name" value="Winged helix-like DNA-binding domain superfamily/Winged helix DNA-binding domain"/>
    <property type="match status" value="1"/>
</dbReference>
<comment type="caution">
    <text evidence="3">The sequence shown here is derived from an EMBL/GenBank/DDBJ whole genome shotgun (WGS) entry which is preliminary data.</text>
</comment>
<dbReference type="InterPro" id="IPR007627">
    <property type="entry name" value="RNA_pol_sigma70_r2"/>
</dbReference>
<protein>
    <submittedName>
        <fullName evidence="3">Sigma-70 family RNA polymerase sigma factor</fullName>
    </submittedName>
</protein>
<evidence type="ECO:0000313" key="3">
    <source>
        <dbReference type="EMBL" id="MBL3689543.1"/>
    </source>
</evidence>
<dbReference type="SUPFAM" id="SSF88659">
    <property type="entry name" value="Sigma3 and sigma4 domains of RNA polymerase sigma factors"/>
    <property type="match status" value="1"/>
</dbReference>
<proteinExistence type="predicted"/>
<evidence type="ECO:0000313" key="4">
    <source>
        <dbReference type="Proteomes" id="UP001646141"/>
    </source>
</evidence>
<dbReference type="SUPFAM" id="SSF88946">
    <property type="entry name" value="Sigma2 domain of RNA polymerase sigma factors"/>
    <property type="match status" value="1"/>
</dbReference>
<dbReference type="InterPro" id="IPR013324">
    <property type="entry name" value="RNA_pol_sigma_r3/r4-like"/>
</dbReference>
<dbReference type="InterPro" id="IPR046531">
    <property type="entry name" value="DUF6596"/>
</dbReference>
<feature type="domain" description="DUF6596" evidence="2">
    <location>
        <begin position="164"/>
        <end position="265"/>
    </location>
</feature>
<dbReference type="PANTHER" id="PTHR47756:SF2">
    <property type="entry name" value="BLL6612 PROTEIN"/>
    <property type="match status" value="1"/>
</dbReference>
<name>A0ABS1SN75_9MICO</name>
<evidence type="ECO:0000259" key="1">
    <source>
        <dbReference type="Pfam" id="PF04542"/>
    </source>
</evidence>
<dbReference type="InterPro" id="IPR014284">
    <property type="entry name" value="RNA_pol_sigma-70_dom"/>
</dbReference>
<sequence length="393" mass="43127">MGMTLDSLFQRHWSRLVAVLARDTGDLGLAEDCVQEAFEAAASWGATPPENPAGWLYRTARNRAIDKIRRETKARDLAPQLLPEEPFSEDEAVLGTILGCCHPALNLDAQIALTLRYAGGLRTEQIAQAFFVPTETMAKRLVRAKHKIRASRIPLTVPEDIDDRLPAVLHVIYLIYSAGYTGRAGGLLVHGELCDEAVWLAGEMLRLLPNTPEVMGLAALLDFTDARRDARLDADGNMVLLEHQERALWDTQRIASAHVLLESAAQLGSVGPYQVQAAIAAVHSSSASSDTTDWHLVVRLYRRLYALQPSPVVALNLGCAIANAATPELGLQFIDRQVSGLTDYPYLPAARARLNERIGRFAEARSEYHCAIELLSDGPERRALEARLRSLGG</sequence>
<evidence type="ECO:0000259" key="2">
    <source>
        <dbReference type="Pfam" id="PF20239"/>
    </source>
</evidence>
<accession>A0ABS1SN75</accession>
<organism evidence="3 4">
    <name type="scientific">Leucobacter chromiireducens subsp. chromiireducens</name>
    <dbReference type="NCBI Taxonomy" id="660067"/>
    <lineage>
        <taxon>Bacteria</taxon>
        <taxon>Bacillati</taxon>
        <taxon>Actinomycetota</taxon>
        <taxon>Actinomycetes</taxon>
        <taxon>Micrococcales</taxon>
        <taxon>Microbacteriaceae</taxon>
        <taxon>Leucobacter</taxon>
    </lineage>
</organism>
<keyword evidence="4" id="KW-1185">Reference proteome</keyword>
<dbReference type="Pfam" id="PF20239">
    <property type="entry name" value="DUF6596"/>
    <property type="match status" value="1"/>
</dbReference>
<dbReference type="InterPro" id="IPR013325">
    <property type="entry name" value="RNA_pol_sigma_r2"/>
</dbReference>
<dbReference type="Proteomes" id="UP001646141">
    <property type="component" value="Unassembled WGS sequence"/>
</dbReference>
<dbReference type="InterPro" id="IPR036388">
    <property type="entry name" value="WH-like_DNA-bd_sf"/>
</dbReference>
<dbReference type="EMBL" id="QYAD01000002">
    <property type="protein sequence ID" value="MBL3689543.1"/>
    <property type="molecule type" value="Genomic_DNA"/>
</dbReference>